<evidence type="ECO:0000313" key="2">
    <source>
        <dbReference type="EMBL" id="GBG83301.1"/>
    </source>
</evidence>
<organism evidence="2 3">
    <name type="scientific">Chara braunii</name>
    <name type="common">Braun's stonewort</name>
    <dbReference type="NCBI Taxonomy" id="69332"/>
    <lineage>
        <taxon>Eukaryota</taxon>
        <taxon>Viridiplantae</taxon>
        <taxon>Streptophyta</taxon>
        <taxon>Charophyceae</taxon>
        <taxon>Charales</taxon>
        <taxon>Characeae</taxon>
        <taxon>Chara</taxon>
    </lineage>
</organism>
<feature type="region of interest" description="Disordered" evidence="1">
    <location>
        <begin position="1189"/>
        <end position="1337"/>
    </location>
</feature>
<comment type="caution">
    <text evidence="2">The sequence shown here is derived from an EMBL/GenBank/DDBJ whole genome shotgun (WGS) entry which is preliminary data.</text>
</comment>
<accession>A0A388LM12</accession>
<feature type="compositionally biased region" description="Basic and acidic residues" evidence="1">
    <location>
        <begin position="1298"/>
        <end position="1325"/>
    </location>
</feature>
<feature type="compositionally biased region" description="Basic and acidic residues" evidence="1">
    <location>
        <begin position="1205"/>
        <end position="1233"/>
    </location>
</feature>
<feature type="region of interest" description="Disordered" evidence="1">
    <location>
        <begin position="111"/>
        <end position="377"/>
    </location>
</feature>
<feature type="compositionally biased region" description="Basic and acidic residues" evidence="1">
    <location>
        <begin position="1267"/>
        <end position="1277"/>
    </location>
</feature>
<feature type="compositionally biased region" description="Basic and acidic residues" evidence="1">
    <location>
        <begin position="154"/>
        <end position="164"/>
    </location>
</feature>
<feature type="compositionally biased region" description="Acidic residues" evidence="1">
    <location>
        <begin position="1326"/>
        <end position="1337"/>
    </location>
</feature>
<feature type="region of interest" description="Disordered" evidence="1">
    <location>
        <begin position="554"/>
        <end position="578"/>
    </location>
</feature>
<feature type="compositionally biased region" description="Basic and acidic residues" evidence="1">
    <location>
        <begin position="304"/>
        <end position="313"/>
    </location>
</feature>
<dbReference type="Proteomes" id="UP000265515">
    <property type="component" value="Unassembled WGS sequence"/>
</dbReference>
<dbReference type="EMBL" id="BFEA01000435">
    <property type="protein sequence ID" value="GBG83301.1"/>
    <property type="molecule type" value="Genomic_DNA"/>
</dbReference>
<proteinExistence type="predicted"/>
<protein>
    <submittedName>
        <fullName evidence="2">Uncharacterized protein</fullName>
    </submittedName>
</protein>
<feature type="compositionally biased region" description="Acidic residues" evidence="1">
    <location>
        <begin position="165"/>
        <end position="181"/>
    </location>
</feature>
<dbReference type="Gramene" id="GBG83301">
    <property type="protein sequence ID" value="GBG83301"/>
    <property type="gene ID" value="CBR_g37013"/>
</dbReference>
<feature type="compositionally biased region" description="Basic and acidic residues" evidence="1">
    <location>
        <begin position="233"/>
        <end position="254"/>
    </location>
</feature>
<name>A0A388LM12_CHABU</name>
<feature type="compositionally biased region" description="Basic and acidic residues" evidence="1">
    <location>
        <begin position="559"/>
        <end position="569"/>
    </location>
</feature>
<gene>
    <name evidence="2" type="ORF">CBR_g37013</name>
</gene>
<sequence>MSSKGAGRPTIAAVAVAAGARAGPLSHGAMAQAASDGPSRFANYRVCELATADRQELWGAENICLYEQKWGRIDTGKEREQINFSAPAKGCVCDGAPSHADYVACVSSTPAGGATDHEDDDENTEEDSRFRQWDGGRWADGNDVKDTEGDDDEQRFRDGAHYEEGSLEDDFAEGDGSEGQEDGGHEGDGSEEEENEDASDEDAAEREDNYEGGSEGDEGGADDDDYGNGGSQKRREQSFRATSHDGPAKDDDVLHGTQRFVCMRKRKIRCGKAQEEKRRQAKLISLQASKEAYKRSLEAQSAKPAKEKRERTRSSQRPKKKAKAEETKEVPGSGDEAAGVDPRHTTSKPGELTNDTIDTTKLKKDGRKRWERVKPEDRDDDKVASYHWYTVAGQHTAEAAKRLVAAKSSAAHKWGVHSWKARVVYFDDDHLEGYAYISTFDNTRETRAIPSSFRMAVTAIRGLWQSMKEPKGDWHQAKIGEERTAQHDQYQEFVRKAIRMTPDTSLWSQSLAKRFVRNCSDLLRPYMCLAASGRVVWNLVEKFFDKWEKGELPGQDGVRPVDQEGKAGEAAEPDPAAKTVKDKRVLVHYVQSNKSLPGFYVCINDPPASAWKVFGDFTSREKEMTLEKILAGHVVITSGRAFVKKLMNMQDLYVEVRTERYMVRMFKYVLFKIEQRSEGEWNEKFFIGYDTIMRWFAPRGLTIEKWEETKSKIVAEKTIDVPKRLGGVDEAKLGKRNVGGYKVTTTIYMECPYFLKLFVHEILGVVEQLRDELRRINSNAQHTKWDKRKNHTTYLPICITPMDELHPAKDLTRAVRKLSCHLAVLDLAPLKNLDAWSEQRFHELRQMMTVLCGSHWALIIFNALKVEETVLRNVFRWDEVRVLPGHWRRYSEAASSCAQVGNLPLTGRDSMTIVLHDIDNDLKKVKVGKRCGNTLFDTHYVEELFVRCTKEPISVRGNNKPVYGIWEREPAKMKDLCIWFSKEGEGVLLLGNVEAGTTWDLQRSGCHVVACDGSSNLMEYSTLFIDRHVHNPDNSEEETEDEEIDLPLPDANQNAVRDETPPLSAMGGQQAMEEDVGGTIASTRPDNVMHGTMPKTGGAMEGSTSKCGMKEATPRFVSLVRRVRNDIEGAADGETQNVARADKESVDDQDGMDIEDDTLFHIPDDVPKQLALGDNISYDMKEMKGGPHCLGTKYKDGSQAEVVGDDGKDEKIEEEQRKKASDEGPKFQAHEVVKAVAGIDSHSKQSQGTDDTTVITAQAQGTDEDTREQSAHEKDGGEGPVLMECTGPGMQIVSESTMGERRADVERVSGAEHEKVPSTANREREEENENEEGANKS</sequence>
<evidence type="ECO:0000256" key="1">
    <source>
        <dbReference type="SAM" id="MobiDB-lite"/>
    </source>
</evidence>
<feature type="compositionally biased region" description="Polar residues" evidence="1">
    <location>
        <begin position="1244"/>
        <end position="1261"/>
    </location>
</feature>
<keyword evidence="3" id="KW-1185">Reference proteome</keyword>
<reference evidence="2 3" key="1">
    <citation type="journal article" date="2018" name="Cell">
        <title>The Chara Genome: Secondary Complexity and Implications for Plant Terrestrialization.</title>
        <authorList>
            <person name="Nishiyama T."/>
            <person name="Sakayama H."/>
            <person name="Vries J.D."/>
            <person name="Buschmann H."/>
            <person name="Saint-Marcoux D."/>
            <person name="Ullrich K.K."/>
            <person name="Haas F.B."/>
            <person name="Vanderstraeten L."/>
            <person name="Becker D."/>
            <person name="Lang D."/>
            <person name="Vosolsobe S."/>
            <person name="Rombauts S."/>
            <person name="Wilhelmsson P.K.I."/>
            <person name="Janitza P."/>
            <person name="Kern R."/>
            <person name="Heyl A."/>
            <person name="Rumpler F."/>
            <person name="Villalobos L.I.A.C."/>
            <person name="Clay J.M."/>
            <person name="Skokan R."/>
            <person name="Toyoda A."/>
            <person name="Suzuki Y."/>
            <person name="Kagoshima H."/>
            <person name="Schijlen E."/>
            <person name="Tajeshwar N."/>
            <person name="Catarino B."/>
            <person name="Hetherington A.J."/>
            <person name="Saltykova A."/>
            <person name="Bonnot C."/>
            <person name="Breuninger H."/>
            <person name="Symeonidi A."/>
            <person name="Radhakrishnan G.V."/>
            <person name="Van Nieuwerburgh F."/>
            <person name="Deforce D."/>
            <person name="Chang C."/>
            <person name="Karol K.G."/>
            <person name="Hedrich R."/>
            <person name="Ulvskov P."/>
            <person name="Glockner G."/>
            <person name="Delwiche C.F."/>
            <person name="Petrasek J."/>
            <person name="Van de Peer Y."/>
            <person name="Friml J."/>
            <person name="Beilby M."/>
            <person name="Dolan L."/>
            <person name="Kohara Y."/>
            <person name="Sugano S."/>
            <person name="Fujiyama A."/>
            <person name="Delaux P.-M."/>
            <person name="Quint M."/>
            <person name="TheiBen G."/>
            <person name="Hagemann M."/>
            <person name="Harholt J."/>
            <person name="Dunand C."/>
            <person name="Zachgo S."/>
            <person name="Langdale J."/>
            <person name="Maumus F."/>
            <person name="Straeten D.V.D."/>
            <person name="Gould S.B."/>
            <person name="Rensing S.A."/>
        </authorList>
    </citation>
    <scope>NUCLEOTIDE SEQUENCE [LARGE SCALE GENOMIC DNA]</scope>
    <source>
        <strain evidence="2 3">S276</strain>
    </source>
</reference>
<evidence type="ECO:0000313" key="3">
    <source>
        <dbReference type="Proteomes" id="UP000265515"/>
    </source>
</evidence>
<feature type="compositionally biased region" description="Acidic residues" evidence="1">
    <location>
        <begin position="189"/>
        <end position="226"/>
    </location>
</feature>